<dbReference type="Pfam" id="PF00486">
    <property type="entry name" value="Trans_reg_C"/>
    <property type="match status" value="1"/>
</dbReference>
<dbReference type="GO" id="GO:0000160">
    <property type="term" value="P:phosphorelay signal transduction system"/>
    <property type="evidence" value="ECO:0007669"/>
    <property type="project" value="InterPro"/>
</dbReference>
<comment type="caution">
    <text evidence="4">The sequence shown here is derived from an EMBL/GenBank/DDBJ whole genome shotgun (WGS) entry which is preliminary data.</text>
</comment>
<feature type="domain" description="OmpR/PhoB-type" evidence="3">
    <location>
        <begin position="126"/>
        <end position="224"/>
    </location>
</feature>
<evidence type="ECO:0000313" key="5">
    <source>
        <dbReference type="Proteomes" id="UP000286137"/>
    </source>
</evidence>
<reference evidence="4 5" key="1">
    <citation type="submission" date="2018-08" db="EMBL/GenBank/DDBJ databases">
        <title>A genome reference for cultivated species of the human gut microbiota.</title>
        <authorList>
            <person name="Zou Y."/>
            <person name="Xue W."/>
            <person name="Luo G."/>
        </authorList>
    </citation>
    <scope>NUCLEOTIDE SEQUENCE [LARGE SCALE GENOMIC DNA]</scope>
    <source>
        <strain evidence="4 5">AF27-4BH</strain>
    </source>
</reference>
<keyword evidence="1 2" id="KW-0238">DNA-binding</keyword>
<gene>
    <name evidence="4" type="ORF">DWY88_09330</name>
</gene>
<sequence>MLMKKLLLIGNPSVLGKNLENILKQNYHTDVISIVPKQISSIPFNSYNALILDFTLLHKYSLTLSKTAKKHFPNIIVLFLCPTNISEQIILDLYESGADDHLYISLSSPALLLKKLDILFTNYHLTTKYEDSHITLNFDSLTAVIKGNAVSFTPLEFKLLKLLSLSPNTVLTRQHLLYSLWDRNGNYVEETSLNSMICRIRQRIDTENHHYIKTIYGIGYMWITY</sequence>
<dbReference type="Proteomes" id="UP000286137">
    <property type="component" value="Unassembled WGS sequence"/>
</dbReference>
<evidence type="ECO:0000259" key="3">
    <source>
        <dbReference type="PROSITE" id="PS51755"/>
    </source>
</evidence>
<evidence type="ECO:0000313" key="4">
    <source>
        <dbReference type="EMBL" id="RGQ67092.1"/>
    </source>
</evidence>
<dbReference type="GO" id="GO:0006355">
    <property type="term" value="P:regulation of DNA-templated transcription"/>
    <property type="evidence" value="ECO:0007669"/>
    <property type="project" value="InterPro"/>
</dbReference>
<dbReference type="AlphaFoldDB" id="A0A412C215"/>
<dbReference type="SUPFAM" id="SSF46894">
    <property type="entry name" value="C-terminal effector domain of the bipartite response regulators"/>
    <property type="match status" value="1"/>
</dbReference>
<dbReference type="SMART" id="SM00862">
    <property type="entry name" value="Trans_reg_C"/>
    <property type="match status" value="1"/>
</dbReference>
<protein>
    <submittedName>
        <fullName evidence="4">DNA-binding response regulator</fullName>
    </submittedName>
</protein>
<dbReference type="EMBL" id="QRTJ01000016">
    <property type="protein sequence ID" value="RGQ67092.1"/>
    <property type="molecule type" value="Genomic_DNA"/>
</dbReference>
<dbReference type="InterPro" id="IPR016032">
    <property type="entry name" value="Sig_transdc_resp-reg_C-effctor"/>
</dbReference>
<dbReference type="CDD" id="cd00383">
    <property type="entry name" value="trans_reg_C"/>
    <property type="match status" value="1"/>
</dbReference>
<feature type="DNA-binding region" description="OmpR/PhoB-type" evidence="2">
    <location>
        <begin position="126"/>
        <end position="224"/>
    </location>
</feature>
<evidence type="ECO:0000256" key="1">
    <source>
        <dbReference type="ARBA" id="ARBA00023125"/>
    </source>
</evidence>
<dbReference type="GO" id="GO:0003677">
    <property type="term" value="F:DNA binding"/>
    <property type="evidence" value="ECO:0007669"/>
    <property type="project" value="UniProtKB-UniRule"/>
</dbReference>
<proteinExistence type="predicted"/>
<name>A0A412C215_MEDGN</name>
<dbReference type="InterPro" id="IPR036388">
    <property type="entry name" value="WH-like_DNA-bd_sf"/>
</dbReference>
<dbReference type="Gene3D" id="1.10.10.10">
    <property type="entry name" value="Winged helix-like DNA-binding domain superfamily/Winged helix DNA-binding domain"/>
    <property type="match status" value="1"/>
</dbReference>
<dbReference type="PROSITE" id="PS51755">
    <property type="entry name" value="OMPR_PHOB"/>
    <property type="match status" value="1"/>
</dbReference>
<accession>A0A412C215</accession>
<organism evidence="4 5">
    <name type="scientific">Mediterraneibacter gnavus</name>
    <name type="common">Ruminococcus gnavus</name>
    <dbReference type="NCBI Taxonomy" id="33038"/>
    <lineage>
        <taxon>Bacteria</taxon>
        <taxon>Bacillati</taxon>
        <taxon>Bacillota</taxon>
        <taxon>Clostridia</taxon>
        <taxon>Lachnospirales</taxon>
        <taxon>Lachnospiraceae</taxon>
        <taxon>Mediterraneibacter</taxon>
    </lineage>
</organism>
<evidence type="ECO:0000256" key="2">
    <source>
        <dbReference type="PROSITE-ProRule" id="PRU01091"/>
    </source>
</evidence>
<dbReference type="InterPro" id="IPR001867">
    <property type="entry name" value="OmpR/PhoB-type_DNA-bd"/>
</dbReference>